<evidence type="ECO:0000259" key="2">
    <source>
        <dbReference type="Pfam" id="PF26130"/>
    </source>
</evidence>
<reference evidence="3 4" key="1">
    <citation type="journal article" date="2014" name="Genome Biol.">
        <title>Transcriptome and methylome profiling reveals relics of genome dominance in the mesopolyploid Brassica oleracea.</title>
        <authorList>
            <person name="Parkin I.A."/>
            <person name="Koh C."/>
            <person name="Tang H."/>
            <person name="Robinson S.J."/>
            <person name="Kagale S."/>
            <person name="Clarke W.E."/>
            <person name="Town C.D."/>
            <person name="Nixon J."/>
            <person name="Krishnakumar V."/>
            <person name="Bidwell S.L."/>
            <person name="Denoeud F."/>
            <person name="Belcram H."/>
            <person name="Links M.G."/>
            <person name="Just J."/>
            <person name="Clarke C."/>
            <person name="Bender T."/>
            <person name="Huebert T."/>
            <person name="Mason A.S."/>
            <person name="Pires J.C."/>
            <person name="Barker G."/>
            <person name="Moore J."/>
            <person name="Walley P.G."/>
            <person name="Manoli S."/>
            <person name="Batley J."/>
            <person name="Edwards D."/>
            <person name="Nelson M.N."/>
            <person name="Wang X."/>
            <person name="Paterson A.H."/>
            <person name="King G."/>
            <person name="Bancroft I."/>
            <person name="Chalhoub B."/>
            <person name="Sharpe A.G."/>
        </authorList>
    </citation>
    <scope>NUCLEOTIDE SEQUENCE</scope>
    <source>
        <strain evidence="3 4">cv. TO1000</strain>
    </source>
</reference>
<organism evidence="3 4">
    <name type="scientific">Brassica oleracea var. oleracea</name>
    <dbReference type="NCBI Taxonomy" id="109376"/>
    <lineage>
        <taxon>Eukaryota</taxon>
        <taxon>Viridiplantae</taxon>
        <taxon>Streptophyta</taxon>
        <taxon>Embryophyta</taxon>
        <taxon>Tracheophyta</taxon>
        <taxon>Spermatophyta</taxon>
        <taxon>Magnoliopsida</taxon>
        <taxon>eudicotyledons</taxon>
        <taxon>Gunneridae</taxon>
        <taxon>Pentapetalae</taxon>
        <taxon>rosids</taxon>
        <taxon>malvids</taxon>
        <taxon>Brassicales</taxon>
        <taxon>Brassicaceae</taxon>
        <taxon>Brassiceae</taxon>
        <taxon>Brassica</taxon>
    </lineage>
</organism>
<keyword evidence="4" id="KW-1185">Reference proteome</keyword>
<dbReference type="HOGENOM" id="CLU_1002390_0_0_1"/>
<proteinExistence type="predicted"/>
<evidence type="ECO:0000313" key="4">
    <source>
        <dbReference type="Proteomes" id="UP000032141"/>
    </source>
</evidence>
<dbReference type="EnsemblPlants" id="Bo7g067180.1">
    <property type="protein sequence ID" value="Bo7g067180.1"/>
    <property type="gene ID" value="Bo7g067180"/>
</dbReference>
<feature type="region of interest" description="Disordered" evidence="1">
    <location>
        <begin position="151"/>
        <end position="278"/>
    </location>
</feature>
<evidence type="ECO:0000313" key="3">
    <source>
        <dbReference type="EnsemblPlants" id="Bo7g067180.1"/>
    </source>
</evidence>
<feature type="compositionally biased region" description="Basic and acidic residues" evidence="1">
    <location>
        <begin position="190"/>
        <end position="215"/>
    </location>
</feature>
<feature type="compositionally biased region" description="Basic and acidic residues" evidence="1">
    <location>
        <begin position="151"/>
        <end position="167"/>
    </location>
</feature>
<dbReference type="PROSITE" id="PS51257">
    <property type="entry name" value="PROKAR_LIPOPROTEIN"/>
    <property type="match status" value="1"/>
</dbReference>
<dbReference type="InterPro" id="IPR058594">
    <property type="entry name" value="PB1-like_dom_pln"/>
</dbReference>
<dbReference type="AlphaFoldDB" id="A0A0D3D8V2"/>
<protein>
    <recommendedName>
        <fullName evidence="2">PB1-like domain-containing protein</fullName>
    </recommendedName>
</protein>
<accession>A0A0D3D8V2</accession>
<feature type="compositionally biased region" description="Basic and acidic residues" evidence="1">
    <location>
        <begin position="260"/>
        <end position="269"/>
    </location>
</feature>
<dbReference type="Proteomes" id="UP000032141">
    <property type="component" value="Chromosome C7"/>
</dbReference>
<feature type="domain" description="PB1-like" evidence="2">
    <location>
        <begin position="47"/>
        <end position="145"/>
    </location>
</feature>
<dbReference type="Pfam" id="PF26130">
    <property type="entry name" value="PB1-like"/>
    <property type="match status" value="1"/>
</dbReference>
<feature type="compositionally biased region" description="Acidic residues" evidence="1">
    <location>
        <begin position="168"/>
        <end position="189"/>
    </location>
</feature>
<dbReference type="Gramene" id="Bo7g067180.1">
    <property type="protein sequence ID" value="Bo7g067180.1"/>
    <property type="gene ID" value="Bo7g067180"/>
</dbReference>
<feature type="compositionally biased region" description="Basic and acidic residues" evidence="1">
    <location>
        <begin position="230"/>
        <end position="252"/>
    </location>
</feature>
<evidence type="ECO:0000256" key="1">
    <source>
        <dbReference type="SAM" id="MobiDB-lite"/>
    </source>
</evidence>
<sequence>MFYKRRKAEVISLRFHNPSLCFSSSSSSCSEFLNPNLRFDCSDLGLMKVRLHYGGVMERKDNNFFYRRGLVNKDIAINPDYMTWSMFEGFCEDNGSNGVVKHVWYKLPQESIDLVKVISEVTSDASINQMCCEAMKVGSVDIYIEQSVGEKVDDQVPKVGEENRGEEDRGEEDAGEEDKGDEDSDEENKDGEGHNNGESSNARDEVEEEIIKEAGDDISFQSLFGDIGDEEVRGGSSDEVRGGANEEIRAGAEDDEDEAERQLKDDEHPSPAVDTDDE</sequence>
<reference evidence="3" key="2">
    <citation type="submission" date="2015-03" db="UniProtKB">
        <authorList>
            <consortium name="EnsemblPlants"/>
        </authorList>
    </citation>
    <scope>IDENTIFICATION</scope>
</reference>
<name>A0A0D3D8V2_BRAOL</name>